<dbReference type="EMBL" id="JACEZT010000001">
    <property type="protein sequence ID" value="MBA5636064.1"/>
    <property type="molecule type" value="Genomic_DNA"/>
</dbReference>
<feature type="signal peptide" evidence="8">
    <location>
        <begin position="1"/>
        <end position="23"/>
    </location>
</feature>
<evidence type="ECO:0000256" key="1">
    <source>
        <dbReference type="ARBA" id="ARBA00004571"/>
    </source>
</evidence>
<keyword evidence="3" id="KW-1134">Transmembrane beta strand</keyword>
<evidence type="ECO:0000256" key="3">
    <source>
        <dbReference type="ARBA" id="ARBA00022452"/>
    </source>
</evidence>
<comment type="caution">
    <text evidence="9">The sequence shown here is derived from an EMBL/GenBank/DDBJ whole genome shotgun (WGS) entry which is preliminary data.</text>
</comment>
<keyword evidence="5 8" id="KW-0732">Signal</keyword>
<organism evidence="9 10">
    <name type="scientific">Rugamonas brunnea</name>
    <dbReference type="NCBI Taxonomy" id="2758569"/>
    <lineage>
        <taxon>Bacteria</taxon>
        <taxon>Pseudomonadati</taxon>
        <taxon>Pseudomonadota</taxon>
        <taxon>Betaproteobacteria</taxon>
        <taxon>Burkholderiales</taxon>
        <taxon>Oxalobacteraceae</taxon>
        <taxon>Telluria group</taxon>
        <taxon>Rugamonas</taxon>
    </lineage>
</organism>
<sequence length="392" mass="41288">MKNQAKALLFAATVSCVPSIVHATTGIYLTGYGAKEQGMGGAGIAVAQSAMSAAANPAGMAFLGDRLDAGVGALLGDSNTKVYGREFRMDSVVVPFLEVGYSHAVNQNISVGFSNWASGGGTKYGSPFGGIPGNSATDSQGVFLHFAPTMTYKIAERQALAVSLVASLATLRIDGIEAQSGQPNRGREWEPGLGIKFGWLGKFSDEFSFGAFYASKIYYKKFKEYSQLLPDGGDLDEPAHWGVGLAFKPTSNLQIAIDYLRFDYAKTKGFGNRLNFSVPLGNTDGSGFGLRDVSVLPVGVSYELSSRWTIRGGMALGQSPITSDNTAFTFLLPVTPDKTFTIGATAHLASGSDISFVYALTPRKRIDGTGASTGVNPEAGASYIGVGFSKKF</sequence>
<dbReference type="PANTHER" id="PTHR35093">
    <property type="entry name" value="OUTER MEMBRANE PROTEIN NMB0088-RELATED"/>
    <property type="match status" value="1"/>
</dbReference>
<keyword evidence="6" id="KW-0472">Membrane</keyword>
<dbReference type="AlphaFoldDB" id="A0A7W2EPI4"/>
<dbReference type="PANTHER" id="PTHR35093:SF8">
    <property type="entry name" value="OUTER MEMBRANE PROTEIN NMB0088-RELATED"/>
    <property type="match status" value="1"/>
</dbReference>
<dbReference type="Pfam" id="PF03349">
    <property type="entry name" value="Toluene_X"/>
    <property type="match status" value="1"/>
</dbReference>
<evidence type="ECO:0000256" key="4">
    <source>
        <dbReference type="ARBA" id="ARBA00022692"/>
    </source>
</evidence>
<evidence type="ECO:0000256" key="7">
    <source>
        <dbReference type="ARBA" id="ARBA00023237"/>
    </source>
</evidence>
<proteinExistence type="inferred from homology"/>
<name>A0A7W2EPI4_9BURK</name>
<reference evidence="9 10" key="1">
    <citation type="submission" date="2020-07" db="EMBL/GenBank/DDBJ databases">
        <title>Novel species isolated from subtropical streams in China.</title>
        <authorList>
            <person name="Lu H."/>
        </authorList>
    </citation>
    <scope>NUCLEOTIDE SEQUENCE [LARGE SCALE GENOMIC DNA]</scope>
    <source>
        <strain evidence="9 10">LX20W</strain>
    </source>
</reference>
<comment type="similarity">
    <text evidence="2">Belongs to the OmpP1/FadL family.</text>
</comment>
<dbReference type="Gene3D" id="2.40.160.60">
    <property type="entry name" value="Outer membrane protein transport protein (OMPP1/FadL/TodX)"/>
    <property type="match status" value="1"/>
</dbReference>
<evidence type="ECO:0000256" key="6">
    <source>
        <dbReference type="ARBA" id="ARBA00023136"/>
    </source>
</evidence>
<gene>
    <name evidence="9" type="ORF">H3H37_03245</name>
</gene>
<protein>
    <submittedName>
        <fullName evidence="9">Outer membrane protein transport protein</fullName>
    </submittedName>
</protein>
<dbReference type="Proteomes" id="UP000534388">
    <property type="component" value="Unassembled WGS sequence"/>
</dbReference>
<feature type="chain" id="PRO_5030752191" evidence="8">
    <location>
        <begin position="24"/>
        <end position="392"/>
    </location>
</feature>
<keyword evidence="4" id="KW-0812">Transmembrane</keyword>
<dbReference type="RefSeq" id="WP_182160130.1">
    <property type="nucleotide sequence ID" value="NZ_JACEZT010000001.1"/>
</dbReference>
<evidence type="ECO:0000256" key="5">
    <source>
        <dbReference type="ARBA" id="ARBA00022729"/>
    </source>
</evidence>
<keyword evidence="10" id="KW-1185">Reference proteome</keyword>
<dbReference type="GO" id="GO:0015483">
    <property type="term" value="F:long-chain fatty acid transporting porin activity"/>
    <property type="evidence" value="ECO:0007669"/>
    <property type="project" value="TreeGrafter"/>
</dbReference>
<dbReference type="GO" id="GO:0009279">
    <property type="term" value="C:cell outer membrane"/>
    <property type="evidence" value="ECO:0007669"/>
    <property type="project" value="UniProtKB-SubCell"/>
</dbReference>
<accession>A0A7W2EPI4</accession>
<dbReference type="InterPro" id="IPR005017">
    <property type="entry name" value="OMPP1/FadL/TodX"/>
</dbReference>
<evidence type="ECO:0000313" key="10">
    <source>
        <dbReference type="Proteomes" id="UP000534388"/>
    </source>
</evidence>
<evidence type="ECO:0000256" key="2">
    <source>
        <dbReference type="ARBA" id="ARBA00008163"/>
    </source>
</evidence>
<evidence type="ECO:0000313" key="9">
    <source>
        <dbReference type="EMBL" id="MBA5636064.1"/>
    </source>
</evidence>
<comment type="subcellular location">
    <subcellularLocation>
        <location evidence="1">Cell outer membrane</location>
        <topology evidence="1">Multi-pass membrane protein</topology>
    </subcellularLocation>
</comment>
<evidence type="ECO:0000256" key="8">
    <source>
        <dbReference type="SAM" id="SignalP"/>
    </source>
</evidence>
<dbReference type="SUPFAM" id="SSF56935">
    <property type="entry name" value="Porins"/>
    <property type="match status" value="1"/>
</dbReference>
<keyword evidence="7" id="KW-0998">Cell outer membrane</keyword>